<dbReference type="InterPro" id="IPR020946">
    <property type="entry name" value="Flavin_mOase-like"/>
</dbReference>
<keyword evidence="7 9" id="KW-0503">Monooxygenase</keyword>
<feature type="transmembrane region" description="Helical" evidence="8">
    <location>
        <begin position="366"/>
        <end position="385"/>
    </location>
</feature>
<comment type="similarity">
    <text evidence="2 7">Belongs to the FMO family.</text>
</comment>
<evidence type="ECO:0000256" key="6">
    <source>
        <dbReference type="ARBA" id="ARBA00023002"/>
    </source>
</evidence>
<keyword evidence="10" id="KW-1185">Reference proteome</keyword>
<dbReference type="GO" id="GO:0050660">
    <property type="term" value="F:flavin adenine dinucleotide binding"/>
    <property type="evidence" value="ECO:0007669"/>
    <property type="project" value="InterPro"/>
</dbReference>
<evidence type="ECO:0000256" key="8">
    <source>
        <dbReference type="SAM" id="Phobius"/>
    </source>
</evidence>
<comment type="cofactor">
    <cofactor evidence="1 7">
        <name>FAD</name>
        <dbReference type="ChEBI" id="CHEBI:57692"/>
    </cofactor>
</comment>
<dbReference type="OrthoDB" id="66881at2759"/>
<keyword evidence="4 7" id="KW-0274">FAD</keyword>
<dbReference type="GO" id="GO:0004499">
    <property type="term" value="F:N,N-dimethylaniline monooxygenase activity"/>
    <property type="evidence" value="ECO:0007669"/>
    <property type="project" value="InterPro"/>
</dbReference>
<dbReference type="GO" id="GO:0050661">
    <property type="term" value="F:NADP binding"/>
    <property type="evidence" value="ECO:0007669"/>
    <property type="project" value="InterPro"/>
</dbReference>
<proteinExistence type="inferred from homology"/>
<name>A0A9Q1HAX7_HOLLE</name>
<sequence>MICSGNFSEPYLPAFPGQEDFTGEVLHTCQYRTSDPFKDKNILVIGTKKQFTDQFIKKHLKAKQVYLSSRHGFWVYPRRAMGGWPYDVLLDNRFSMSVVPGWLIRWVYQQFLERDIDYDVIGIKPARKLFEENFAVNDSIFSQITCGKIKVRSGVKRFIRNGVEFEDGTKLEGIDVVLIGTGYIVKTPFIDDKILSDDTNTRELYKYVFPARLPHATLACIGLMGTDSGLTPIGEQQARWSLRVFKGHITLPPTQKMLDDISEKAQYLRERYGRPKDFVSQIPGVALTDELTSEMGCYPSLKKLFVTDPKLAAKVLFAPVTPFTYRLLGPHSWSGARDAVTNVWDACMTGIQGKPSVMRQTKSKSSALWIVMISLPFIIGILTFFF</sequence>
<dbReference type="InterPro" id="IPR000960">
    <property type="entry name" value="Flavin_mOase"/>
</dbReference>
<dbReference type="PANTHER" id="PTHR23023">
    <property type="entry name" value="DIMETHYLANILINE MONOOXYGENASE"/>
    <property type="match status" value="1"/>
</dbReference>
<evidence type="ECO:0000256" key="1">
    <source>
        <dbReference type="ARBA" id="ARBA00001974"/>
    </source>
</evidence>
<keyword evidence="6 7" id="KW-0560">Oxidoreductase</keyword>
<keyword evidence="8" id="KW-0812">Transmembrane</keyword>
<evidence type="ECO:0000313" key="10">
    <source>
        <dbReference type="Proteomes" id="UP001152320"/>
    </source>
</evidence>
<dbReference type="Gene3D" id="3.50.50.60">
    <property type="entry name" value="FAD/NAD(P)-binding domain"/>
    <property type="match status" value="4"/>
</dbReference>
<organism evidence="9 10">
    <name type="scientific">Holothuria leucospilota</name>
    <name type="common">Black long sea cucumber</name>
    <name type="synonym">Mertensiothuria leucospilota</name>
    <dbReference type="NCBI Taxonomy" id="206669"/>
    <lineage>
        <taxon>Eukaryota</taxon>
        <taxon>Metazoa</taxon>
        <taxon>Echinodermata</taxon>
        <taxon>Eleutherozoa</taxon>
        <taxon>Echinozoa</taxon>
        <taxon>Holothuroidea</taxon>
        <taxon>Aspidochirotacea</taxon>
        <taxon>Aspidochirotida</taxon>
        <taxon>Holothuriidae</taxon>
        <taxon>Holothuria</taxon>
    </lineage>
</organism>
<evidence type="ECO:0000256" key="7">
    <source>
        <dbReference type="RuleBase" id="RU361177"/>
    </source>
</evidence>
<accession>A0A9Q1HAX7</accession>
<reference evidence="9" key="1">
    <citation type="submission" date="2021-10" db="EMBL/GenBank/DDBJ databases">
        <title>Tropical sea cucumber genome reveals ecological adaptation and Cuvierian tubules defense mechanism.</title>
        <authorList>
            <person name="Chen T."/>
        </authorList>
    </citation>
    <scope>NUCLEOTIDE SEQUENCE</scope>
    <source>
        <strain evidence="9">Nanhai2018</strain>
        <tissue evidence="9">Muscle</tissue>
    </source>
</reference>
<comment type="caution">
    <text evidence="9">The sequence shown here is derived from an EMBL/GenBank/DDBJ whole genome shotgun (WGS) entry which is preliminary data.</text>
</comment>
<dbReference type="InterPro" id="IPR050346">
    <property type="entry name" value="FMO-like"/>
</dbReference>
<keyword evidence="5" id="KW-0521">NADP</keyword>
<keyword evidence="8" id="KW-1133">Transmembrane helix</keyword>
<gene>
    <name evidence="9" type="ORF">HOLleu_16892</name>
</gene>
<keyword evidence="8" id="KW-0472">Membrane</keyword>
<protein>
    <recommendedName>
        <fullName evidence="7">Flavin-containing monooxygenase</fullName>
        <ecNumber evidence="7">1.-.-.-</ecNumber>
    </recommendedName>
</protein>
<dbReference type="EC" id="1.-.-.-" evidence="7"/>
<dbReference type="InterPro" id="IPR036188">
    <property type="entry name" value="FAD/NAD-bd_sf"/>
</dbReference>
<dbReference type="AlphaFoldDB" id="A0A9Q1HAX7"/>
<dbReference type="Proteomes" id="UP001152320">
    <property type="component" value="Chromosome 7"/>
</dbReference>
<dbReference type="PRINTS" id="PR00370">
    <property type="entry name" value="FMOXYGENASE"/>
</dbReference>
<evidence type="ECO:0000256" key="2">
    <source>
        <dbReference type="ARBA" id="ARBA00009183"/>
    </source>
</evidence>
<dbReference type="SUPFAM" id="SSF51905">
    <property type="entry name" value="FAD/NAD(P)-binding domain"/>
    <property type="match status" value="2"/>
</dbReference>
<evidence type="ECO:0000256" key="3">
    <source>
        <dbReference type="ARBA" id="ARBA00022630"/>
    </source>
</evidence>
<evidence type="ECO:0000313" key="9">
    <source>
        <dbReference type="EMBL" id="KAJ8039240.1"/>
    </source>
</evidence>
<dbReference type="EMBL" id="JAIZAY010000007">
    <property type="protein sequence ID" value="KAJ8039240.1"/>
    <property type="molecule type" value="Genomic_DNA"/>
</dbReference>
<keyword evidence="3 7" id="KW-0285">Flavoprotein</keyword>
<evidence type="ECO:0000256" key="5">
    <source>
        <dbReference type="ARBA" id="ARBA00022857"/>
    </source>
</evidence>
<dbReference type="PIRSF" id="PIRSF000332">
    <property type="entry name" value="FMO"/>
    <property type="match status" value="1"/>
</dbReference>
<dbReference type="Pfam" id="PF00743">
    <property type="entry name" value="FMO-like"/>
    <property type="match status" value="1"/>
</dbReference>
<evidence type="ECO:0000256" key="4">
    <source>
        <dbReference type="ARBA" id="ARBA00022827"/>
    </source>
</evidence>
<dbReference type="FunFam" id="3.50.50.60:FF:000023">
    <property type="entry name" value="Dimethylaniline monooxygenase [N-oxide-forming]"/>
    <property type="match status" value="1"/>
</dbReference>